<dbReference type="EMBL" id="KB096742">
    <property type="protein sequence ID" value="ESO02299.1"/>
    <property type="molecule type" value="Genomic_DNA"/>
</dbReference>
<keyword evidence="20" id="KW-1185">Reference proteome</keyword>
<dbReference type="PANTHER" id="PTHR12729">
    <property type="entry name" value="TRNA(HIS) GUANYLYLTRANSFERASE-RELATED"/>
    <property type="match status" value="1"/>
</dbReference>
<feature type="region of interest" description="Disordered" evidence="15">
    <location>
        <begin position="217"/>
        <end position="241"/>
    </location>
</feature>
<dbReference type="Proteomes" id="UP000015101">
    <property type="component" value="Unassembled WGS sequence"/>
</dbReference>
<dbReference type="EC" id="2.7.7.79" evidence="12"/>
<feature type="binding site" evidence="14">
    <location>
        <position position="30"/>
    </location>
    <ligand>
        <name>Mg(2+)</name>
        <dbReference type="ChEBI" id="CHEBI:18420"/>
        <label>1</label>
        <note>catalytic</note>
    </ligand>
</feature>
<evidence type="ECO:0000256" key="11">
    <source>
        <dbReference type="ARBA" id="ARBA00065710"/>
    </source>
</evidence>
<evidence type="ECO:0000256" key="9">
    <source>
        <dbReference type="ARBA" id="ARBA00047281"/>
    </source>
</evidence>
<dbReference type="OMA" id="WKQHTEI"/>
<dbReference type="KEGG" id="hro:HELRODRAFT_155808"/>
<feature type="binding site" evidence="14">
    <location>
        <position position="29"/>
    </location>
    <ligand>
        <name>Mg(2+)</name>
        <dbReference type="ChEBI" id="CHEBI:18420"/>
        <label>1</label>
        <note>catalytic</note>
    </ligand>
</feature>
<dbReference type="STRING" id="6412.T1ELM5"/>
<evidence type="ECO:0000256" key="2">
    <source>
        <dbReference type="ARBA" id="ARBA00022679"/>
    </source>
</evidence>
<dbReference type="GO" id="GO:0005525">
    <property type="term" value="F:GTP binding"/>
    <property type="evidence" value="ECO:0007669"/>
    <property type="project" value="UniProtKB-UniRule"/>
</dbReference>
<evidence type="ECO:0000256" key="3">
    <source>
        <dbReference type="ARBA" id="ARBA00022694"/>
    </source>
</evidence>
<evidence type="ECO:0000256" key="13">
    <source>
        <dbReference type="PIRSR" id="PIRSR028980-1"/>
    </source>
</evidence>
<evidence type="ECO:0000313" key="20">
    <source>
        <dbReference type="Proteomes" id="UP000015101"/>
    </source>
</evidence>
<dbReference type="InParanoid" id="T1ELM5"/>
<dbReference type="Pfam" id="PF14413">
    <property type="entry name" value="Thg1C"/>
    <property type="match status" value="1"/>
</dbReference>
<keyword evidence="6 12" id="KW-0547">Nucleotide-binding</keyword>
<evidence type="ECO:0000256" key="14">
    <source>
        <dbReference type="PIRSR" id="PIRSR028980-2"/>
    </source>
</evidence>
<dbReference type="EnsemblMetazoa" id="HelroT155808">
    <property type="protein sequence ID" value="HelroP155808"/>
    <property type="gene ID" value="HelroG155808"/>
</dbReference>
<evidence type="ECO:0000256" key="12">
    <source>
        <dbReference type="PIRNR" id="PIRNR028980"/>
    </source>
</evidence>
<feature type="binding site" evidence="14">
    <location>
        <position position="29"/>
    </location>
    <ligand>
        <name>Mg(2+)</name>
        <dbReference type="ChEBI" id="CHEBI:18420"/>
        <label>2</label>
        <note>catalytic</note>
    </ligand>
</feature>
<dbReference type="GO" id="GO:0008033">
    <property type="term" value="P:tRNA processing"/>
    <property type="evidence" value="ECO:0000318"/>
    <property type="project" value="GO_Central"/>
</dbReference>
<evidence type="ECO:0000256" key="6">
    <source>
        <dbReference type="ARBA" id="ARBA00022741"/>
    </source>
</evidence>
<comment type="function">
    <text evidence="10">Adds a GMP to the 5'-end of tRNA(His) after transcription and RNase P cleavage. This step is essential for proper recognition of the tRNA and for the fidelity of protein synthesis. Also functions as a guanyl-nucleotide exchange factor/GEF for the MFN1 and MFN2 mitofusins thereby regulating mitochondrial fusion. By regulating both mitochondrial dynamics and bioenergetic function, it contributes to cell survival following oxidative stress.</text>
</comment>
<dbReference type="eggNOG" id="KOG2721">
    <property type="taxonomic scope" value="Eukaryota"/>
</dbReference>
<accession>T1ELM5</accession>
<evidence type="ECO:0000313" key="19">
    <source>
        <dbReference type="EnsemblMetazoa" id="HelroP155808"/>
    </source>
</evidence>
<comment type="cofactor">
    <cofactor evidence="14">
        <name>Mg(2+)</name>
        <dbReference type="ChEBI" id="CHEBI:18420"/>
    </cofactor>
    <text evidence="14">Binds 2 magnesium ions per subunit.</text>
</comment>
<feature type="domain" description="tRNAHis guanylyltransferase catalytic" evidence="16">
    <location>
        <begin position="6"/>
        <end position="135"/>
    </location>
</feature>
<dbReference type="GO" id="GO:0000287">
    <property type="term" value="F:magnesium ion binding"/>
    <property type="evidence" value="ECO:0007669"/>
    <property type="project" value="UniProtKB-UniRule"/>
</dbReference>
<evidence type="ECO:0000256" key="15">
    <source>
        <dbReference type="SAM" id="MobiDB-lite"/>
    </source>
</evidence>
<dbReference type="PANTHER" id="PTHR12729:SF6">
    <property type="entry name" value="TRNA(HIS) GUANYLYLTRANSFERASE-RELATED"/>
    <property type="match status" value="1"/>
</dbReference>
<evidence type="ECO:0000256" key="10">
    <source>
        <dbReference type="ARBA" id="ARBA00058346"/>
    </source>
</evidence>
<dbReference type="RefSeq" id="XP_009019707.1">
    <property type="nucleotide sequence ID" value="XM_009021459.1"/>
</dbReference>
<dbReference type="AlphaFoldDB" id="T1ELM5"/>
<comment type="subunit">
    <text evidence="11">Homotetramer. Interacts with MFN1 and MFN2; functions as a guanyl-nucleotide exchange factor/GEF for MFN2 and also probably MFN1.</text>
</comment>
<sequence>MAKSRFEYVRSFESFDACLLNSWIVVRLDGRNFHRFSDHHQFAKPNDDQALALMARCAKNVMKDFNDIILSYGQSDEFSFVFRRETEVFQRRSSKLLSTVVSLFTSSYVFFWSNHFSNTPLQYPPTFDGRIVLYPTDKNLRDYLSWRQADCHINNLHNTAYWKLVSEAGMSPNDAQTKLGKMLANDKNEMLFSQFNTNYNNIPELFRKGTVLVREPQQSQLKKHDELKKDDSKMNGDDQDTKVITNSDSLAIKDKQIFYKNKSTIINMLNTDIIGNKFWSERPYLLTSE</sequence>
<dbReference type="GeneID" id="20197475"/>
<evidence type="ECO:0000256" key="5">
    <source>
        <dbReference type="ARBA" id="ARBA00022723"/>
    </source>
</evidence>
<keyword evidence="2 12" id="KW-0808">Transferase</keyword>
<evidence type="ECO:0000313" key="18">
    <source>
        <dbReference type="EMBL" id="ESO02299.1"/>
    </source>
</evidence>
<dbReference type="FunCoup" id="T1ELM5">
    <property type="interactions" value="1297"/>
</dbReference>
<dbReference type="PIRSF" id="PIRSF028980">
    <property type="entry name" value="tRNAHis_guanylyltransferase"/>
    <property type="match status" value="1"/>
</dbReference>
<feature type="binding site" evidence="14">
    <location>
        <position position="76"/>
    </location>
    <ligand>
        <name>Mg(2+)</name>
        <dbReference type="ChEBI" id="CHEBI:18420"/>
        <label>1</label>
        <note>catalytic</note>
    </ligand>
</feature>
<proteinExistence type="inferred from homology"/>
<keyword evidence="7 12" id="KW-0460">Magnesium</keyword>
<dbReference type="InterPro" id="IPR038469">
    <property type="entry name" value="tRNAHis_GuaTrfase_Thg1_sf"/>
</dbReference>
<keyword evidence="4 12" id="KW-0548">Nucleotidyltransferase</keyword>
<evidence type="ECO:0000259" key="16">
    <source>
        <dbReference type="Pfam" id="PF04446"/>
    </source>
</evidence>
<dbReference type="GO" id="GO:0008193">
    <property type="term" value="F:tRNA guanylyltransferase activity"/>
    <property type="evidence" value="ECO:0000318"/>
    <property type="project" value="GO_Central"/>
</dbReference>
<evidence type="ECO:0000256" key="8">
    <source>
        <dbReference type="ARBA" id="ARBA00023134"/>
    </source>
</evidence>
<feature type="binding site" evidence="14">
    <location>
        <position position="76"/>
    </location>
    <ligand>
        <name>Mg(2+)</name>
        <dbReference type="ChEBI" id="CHEBI:18420"/>
        <label>2</label>
        <note>catalytic</note>
    </ligand>
</feature>
<dbReference type="InterPro" id="IPR007537">
    <property type="entry name" value="tRNAHis_GuaTrfase_Thg1"/>
</dbReference>
<name>T1ELM5_HELRO</name>
<dbReference type="InterPro" id="IPR024956">
    <property type="entry name" value="tRNAHis_GuaTrfase_cat"/>
</dbReference>
<reference evidence="19" key="3">
    <citation type="submission" date="2015-06" db="UniProtKB">
        <authorList>
            <consortium name="EnsemblMetazoa"/>
        </authorList>
    </citation>
    <scope>IDENTIFICATION</scope>
</reference>
<dbReference type="EMBL" id="AMQM01000836">
    <property type="status" value="NOT_ANNOTATED_CDS"/>
    <property type="molecule type" value="Genomic_DNA"/>
</dbReference>
<evidence type="ECO:0000259" key="17">
    <source>
        <dbReference type="Pfam" id="PF14413"/>
    </source>
</evidence>
<feature type="compositionally biased region" description="Basic and acidic residues" evidence="15">
    <location>
        <begin position="222"/>
        <end position="241"/>
    </location>
</feature>
<evidence type="ECO:0000256" key="1">
    <source>
        <dbReference type="ARBA" id="ARBA00010113"/>
    </source>
</evidence>
<dbReference type="GO" id="GO:0006400">
    <property type="term" value="P:tRNA modification"/>
    <property type="evidence" value="ECO:0007669"/>
    <property type="project" value="UniProtKB-UniRule"/>
</dbReference>
<dbReference type="CTD" id="20197475"/>
<feature type="binding site" evidence="13">
    <location>
        <begin position="75"/>
        <end position="76"/>
    </location>
    <ligand>
        <name>GTP</name>
        <dbReference type="ChEBI" id="CHEBI:37565"/>
    </ligand>
</feature>
<gene>
    <name evidence="19" type="primary">20197475</name>
    <name evidence="18" type="ORF">HELRODRAFT_155808</name>
</gene>
<reference evidence="18 20" key="2">
    <citation type="journal article" date="2013" name="Nature">
        <title>Insights into bilaterian evolution from three spiralian genomes.</title>
        <authorList>
            <person name="Simakov O."/>
            <person name="Marletaz F."/>
            <person name="Cho S.J."/>
            <person name="Edsinger-Gonzales E."/>
            <person name="Havlak P."/>
            <person name="Hellsten U."/>
            <person name="Kuo D.H."/>
            <person name="Larsson T."/>
            <person name="Lv J."/>
            <person name="Arendt D."/>
            <person name="Savage R."/>
            <person name="Osoegawa K."/>
            <person name="de Jong P."/>
            <person name="Grimwood J."/>
            <person name="Chapman J.A."/>
            <person name="Shapiro H."/>
            <person name="Aerts A."/>
            <person name="Otillar R.P."/>
            <person name="Terry A.Y."/>
            <person name="Boore J.L."/>
            <person name="Grigoriev I.V."/>
            <person name="Lindberg D.R."/>
            <person name="Seaver E.C."/>
            <person name="Weisblat D.A."/>
            <person name="Putnam N.H."/>
            <person name="Rokhsar D.S."/>
        </authorList>
    </citation>
    <scope>NUCLEOTIDE SEQUENCE</scope>
</reference>
<comment type="catalytic activity">
    <reaction evidence="9 12">
        <text>a 5'-end ribonucleotide-tRNA(His) + GTP + ATP + H2O = a 5'-end phospho-guanosine-ribonucleotide-tRNA(His) + AMP + 2 diphosphate + H(+)</text>
        <dbReference type="Rhea" id="RHEA:54564"/>
        <dbReference type="Rhea" id="RHEA-COMP:14193"/>
        <dbReference type="Rhea" id="RHEA-COMP:14917"/>
        <dbReference type="ChEBI" id="CHEBI:15377"/>
        <dbReference type="ChEBI" id="CHEBI:15378"/>
        <dbReference type="ChEBI" id="CHEBI:30616"/>
        <dbReference type="ChEBI" id="CHEBI:33019"/>
        <dbReference type="ChEBI" id="CHEBI:37565"/>
        <dbReference type="ChEBI" id="CHEBI:138282"/>
        <dbReference type="ChEBI" id="CHEBI:141847"/>
        <dbReference type="ChEBI" id="CHEBI:456215"/>
        <dbReference type="EC" id="2.7.7.79"/>
    </reaction>
</comment>
<protein>
    <recommendedName>
        <fullName evidence="12">tRNA(His) guanylyltransferase</fullName>
        <ecNumber evidence="12">2.7.7.79</ecNumber>
    </recommendedName>
    <alternativeName>
        <fullName evidence="12">tRNA-histidine guanylyltransferase</fullName>
    </alternativeName>
</protein>
<evidence type="ECO:0000256" key="7">
    <source>
        <dbReference type="ARBA" id="ARBA00022842"/>
    </source>
</evidence>
<keyword evidence="3 12" id="KW-0819">tRNA processing</keyword>
<dbReference type="HOGENOM" id="CLU_044271_1_0_1"/>
<keyword evidence="5 12" id="KW-0479">Metal-binding</keyword>
<feature type="binding site" evidence="13">
    <location>
        <begin position="29"/>
        <end position="34"/>
    </location>
    <ligand>
        <name>GTP</name>
        <dbReference type="ChEBI" id="CHEBI:37565"/>
    </ligand>
</feature>
<feature type="domain" description="Thg1 C-terminal" evidence="17">
    <location>
        <begin position="138"/>
        <end position="243"/>
    </location>
</feature>
<dbReference type="Gene3D" id="3.30.70.3000">
    <property type="match status" value="1"/>
</dbReference>
<dbReference type="InterPro" id="IPR025845">
    <property type="entry name" value="Thg1_C_dom"/>
</dbReference>
<organism evidence="19 20">
    <name type="scientific">Helobdella robusta</name>
    <name type="common">Californian leech</name>
    <dbReference type="NCBI Taxonomy" id="6412"/>
    <lineage>
        <taxon>Eukaryota</taxon>
        <taxon>Metazoa</taxon>
        <taxon>Spiralia</taxon>
        <taxon>Lophotrochozoa</taxon>
        <taxon>Annelida</taxon>
        <taxon>Clitellata</taxon>
        <taxon>Hirudinea</taxon>
        <taxon>Rhynchobdellida</taxon>
        <taxon>Glossiphoniidae</taxon>
        <taxon>Helobdella</taxon>
    </lineage>
</organism>
<dbReference type="OrthoDB" id="62560at2759"/>
<dbReference type="Pfam" id="PF04446">
    <property type="entry name" value="Thg1"/>
    <property type="match status" value="1"/>
</dbReference>
<comment type="similarity">
    <text evidence="1 12">Belongs to the tRNA(His) guanylyltransferase family.</text>
</comment>
<evidence type="ECO:0000256" key="4">
    <source>
        <dbReference type="ARBA" id="ARBA00022695"/>
    </source>
</evidence>
<dbReference type="FunFam" id="3.30.70.3000:FF:000001">
    <property type="entry name" value="tRNA(His) guanylyltransferase"/>
    <property type="match status" value="1"/>
</dbReference>
<reference evidence="20" key="1">
    <citation type="submission" date="2012-12" db="EMBL/GenBank/DDBJ databases">
        <authorList>
            <person name="Hellsten U."/>
            <person name="Grimwood J."/>
            <person name="Chapman J.A."/>
            <person name="Shapiro H."/>
            <person name="Aerts A."/>
            <person name="Otillar R.P."/>
            <person name="Terry A.Y."/>
            <person name="Boore J.L."/>
            <person name="Simakov O."/>
            <person name="Marletaz F."/>
            <person name="Cho S.-J."/>
            <person name="Edsinger-Gonzales E."/>
            <person name="Havlak P."/>
            <person name="Kuo D.-H."/>
            <person name="Larsson T."/>
            <person name="Lv J."/>
            <person name="Arendt D."/>
            <person name="Savage R."/>
            <person name="Osoegawa K."/>
            <person name="de Jong P."/>
            <person name="Lindberg D.R."/>
            <person name="Seaver E.C."/>
            <person name="Weisblat D.A."/>
            <person name="Putnam N.H."/>
            <person name="Grigoriev I.V."/>
            <person name="Rokhsar D.S."/>
        </authorList>
    </citation>
    <scope>NUCLEOTIDE SEQUENCE</scope>
</reference>
<keyword evidence="8 12" id="KW-0342">GTP-binding</keyword>